<dbReference type="RefSeq" id="XP_041561584.1">
    <property type="nucleotide sequence ID" value="XM_041695900.1"/>
</dbReference>
<accession>A0A7R7XYR4</accession>
<reference evidence="2" key="1">
    <citation type="submission" date="2021-01" db="EMBL/GenBank/DDBJ databases">
        <authorList>
            <consortium name="Aspergillus puulaauensis MK2 genome sequencing consortium"/>
            <person name="Kazuki M."/>
            <person name="Futagami T."/>
        </authorList>
    </citation>
    <scope>NUCLEOTIDE SEQUENCE</scope>
    <source>
        <strain evidence="2">MK2</strain>
    </source>
</reference>
<dbReference type="KEGG" id="apuu:APUU_70968A"/>
<feature type="chain" id="PRO_5031345390" description="Secreted protein" evidence="1">
    <location>
        <begin position="17"/>
        <end position="101"/>
    </location>
</feature>
<dbReference type="GeneID" id="64979395"/>
<keyword evidence="3" id="KW-1185">Reference proteome</keyword>
<dbReference type="EMBL" id="AP024449">
    <property type="protein sequence ID" value="BCS29398.1"/>
    <property type="molecule type" value="Genomic_DNA"/>
</dbReference>
<evidence type="ECO:0000313" key="2">
    <source>
        <dbReference type="EMBL" id="BCS29398.1"/>
    </source>
</evidence>
<name>A0A7R7XYR4_9EURO</name>
<evidence type="ECO:0008006" key="4">
    <source>
        <dbReference type="Google" id="ProtNLM"/>
    </source>
</evidence>
<sequence length="101" mass="11608">MESRLVFLLAVALAKSLRLPDGKGRWVSLYTLHLAASLFRRENYNVLYMEKSYRLRNGIFLLSLHHLSSMNVGFPSEYSLSSKGKFEHGVIVILAKEMAYR</sequence>
<reference evidence="2" key="2">
    <citation type="submission" date="2021-02" db="EMBL/GenBank/DDBJ databases">
        <title>Aspergillus puulaauensis MK2 genome sequence.</title>
        <authorList>
            <person name="Futagami T."/>
            <person name="Mori K."/>
            <person name="Kadooka C."/>
            <person name="Tanaka T."/>
        </authorList>
    </citation>
    <scope>NUCLEOTIDE SEQUENCE</scope>
    <source>
        <strain evidence="2">MK2</strain>
    </source>
</reference>
<proteinExistence type="predicted"/>
<dbReference type="AlphaFoldDB" id="A0A7R7XYR4"/>
<keyword evidence="1" id="KW-0732">Signal</keyword>
<gene>
    <name evidence="2" type="ORF">APUU_70968A</name>
</gene>
<dbReference type="Proteomes" id="UP000654913">
    <property type="component" value="Chromosome 7"/>
</dbReference>
<evidence type="ECO:0000256" key="1">
    <source>
        <dbReference type="SAM" id="SignalP"/>
    </source>
</evidence>
<feature type="signal peptide" evidence="1">
    <location>
        <begin position="1"/>
        <end position="16"/>
    </location>
</feature>
<evidence type="ECO:0000313" key="3">
    <source>
        <dbReference type="Proteomes" id="UP000654913"/>
    </source>
</evidence>
<protein>
    <recommendedName>
        <fullName evidence="4">Secreted protein</fullName>
    </recommendedName>
</protein>
<organism evidence="2 3">
    <name type="scientific">Aspergillus puulaauensis</name>
    <dbReference type="NCBI Taxonomy" id="1220207"/>
    <lineage>
        <taxon>Eukaryota</taxon>
        <taxon>Fungi</taxon>
        <taxon>Dikarya</taxon>
        <taxon>Ascomycota</taxon>
        <taxon>Pezizomycotina</taxon>
        <taxon>Eurotiomycetes</taxon>
        <taxon>Eurotiomycetidae</taxon>
        <taxon>Eurotiales</taxon>
        <taxon>Aspergillaceae</taxon>
        <taxon>Aspergillus</taxon>
    </lineage>
</organism>